<sequence>MTFCGDRIHDTRSCIASHRHGGQGASSTSTMSAFEDGRPVLLVHNLQNSFRFGGAVIGRIAPHLAILSRQQRSCDLVQAKPTHLNDCFGEMCRVATTYWLHARENAASAKQQKSNGGKVRKADFERVSPNDRYADQAALRWYRLHVCVTLERSSPRTACNSIATETRIVDVHVRHNPSC</sequence>
<keyword evidence="2" id="KW-1185">Reference proteome</keyword>
<dbReference type="STRING" id="981384.GCA_000192475_00790"/>
<organism evidence="1 2">
    <name type="scientific">Ruegeria conchae</name>
    <dbReference type="NCBI Taxonomy" id="981384"/>
    <lineage>
        <taxon>Bacteria</taxon>
        <taxon>Pseudomonadati</taxon>
        <taxon>Pseudomonadota</taxon>
        <taxon>Alphaproteobacteria</taxon>
        <taxon>Rhodobacterales</taxon>
        <taxon>Roseobacteraceae</taxon>
        <taxon>Ruegeria</taxon>
    </lineage>
</organism>
<proteinExistence type="predicted"/>
<reference evidence="1 2" key="1">
    <citation type="submission" date="2018-10" db="EMBL/GenBank/DDBJ databases">
        <title>Genomic Encyclopedia of Archaeal and Bacterial Type Strains, Phase II (KMG-II): from individual species to whole genera.</title>
        <authorList>
            <person name="Goeker M."/>
        </authorList>
    </citation>
    <scope>NUCLEOTIDE SEQUENCE [LARGE SCALE GENOMIC DNA]</scope>
    <source>
        <strain evidence="1 2">DSM 29317</strain>
    </source>
</reference>
<accession>A0A497Z6Z1</accession>
<dbReference type="AlphaFoldDB" id="A0A497Z6Z1"/>
<evidence type="ECO:0000313" key="1">
    <source>
        <dbReference type="EMBL" id="RLK03472.1"/>
    </source>
</evidence>
<comment type="caution">
    <text evidence="1">The sequence shown here is derived from an EMBL/GenBank/DDBJ whole genome shotgun (WGS) entry which is preliminary data.</text>
</comment>
<name>A0A497Z6Z1_9RHOB</name>
<gene>
    <name evidence="1" type="ORF">CLV75_2842</name>
</gene>
<evidence type="ECO:0000313" key="2">
    <source>
        <dbReference type="Proteomes" id="UP000271700"/>
    </source>
</evidence>
<protein>
    <submittedName>
        <fullName evidence="1">Uncharacterized protein</fullName>
    </submittedName>
</protein>
<dbReference type="EMBL" id="RCCT01000004">
    <property type="protein sequence ID" value="RLK03472.1"/>
    <property type="molecule type" value="Genomic_DNA"/>
</dbReference>
<dbReference type="Proteomes" id="UP000271700">
    <property type="component" value="Unassembled WGS sequence"/>
</dbReference>